<dbReference type="GO" id="GO:0005634">
    <property type="term" value="C:nucleus"/>
    <property type="evidence" value="ECO:0007669"/>
    <property type="project" value="UniProtKB-SubCell"/>
</dbReference>
<dbReference type="Proteomes" id="UP001603857">
    <property type="component" value="Unassembled WGS sequence"/>
</dbReference>
<evidence type="ECO:0000256" key="2">
    <source>
        <dbReference type="ARBA" id="ARBA00023015"/>
    </source>
</evidence>
<keyword evidence="9" id="KW-1185">Reference proteome</keyword>
<dbReference type="EMBL" id="JBGMDY010000010">
    <property type="protein sequence ID" value="KAL2320812.1"/>
    <property type="molecule type" value="Genomic_DNA"/>
</dbReference>
<feature type="region of interest" description="Disordered" evidence="6">
    <location>
        <begin position="299"/>
        <end position="370"/>
    </location>
</feature>
<organism evidence="8 9">
    <name type="scientific">Flemingia macrophylla</name>
    <dbReference type="NCBI Taxonomy" id="520843"/>
    <lineage>
        <taxon>Eukaryota</taxon>
        <taxon>Viridiplantae</taxon>
        <taxon>Streptophyta</taxon>
        <taxon>Embryophyta</taxon>
        <taxon>Tracheophyta</taxon>
        <taxon>Spermatophyta</taxon>
        <taxon>Magnoliopsida</taxon>
        <taxon>eudicotyledons</taxon>
        <taxon>Gunneridae</taxon>
        <taxon>Pentapetalae</taxon>
        <taxon>rosids</taxon>
        <taxon>fabids</taxon>
        <taxon>Fabales</taxon>
        <taxon>Fabaceae</taxon>
        <taxon>Papilionoideae</taxon>
        <taxon>50 kb inversion clade</taxon>
        <taxon>NPAAA clade</taxon>
        <taxon>indigoferoid/millettioid clade</taxon>
        <taxon>Phaseoleae</taxon>
        <taxon>Flemingia</taxon>
    </lineage>
</organism>
<name>A0ABD1LBC1_9FABA</name>
<comment type="caution">
    <text evidence="8">The sequence shown here is derived from an EMBL/GenBank/DDBJ whole genome shotgun (WGS) entry which is preliminary data.</text>
</comment>
<dbReference type="SMART" id="SM00380">
    <property type="entry name" value="AP2"/>
    <property type="match status" value="2"/>
</dbReference>
<dbReference type="CDD" id="cd00018">
    <property type="entry name" value="AP2"/>
    <property type="match status" value="1"/>
</dbReference>
<keyword evidence="3" id="KW-0238">DNA-binding</keyword>
<dbReference type="PANTHER" id="PTHR32467:SF81">
    <property type="entry name" value="OS06G0145700 PROTEIN"/>
    <property type="match status" value="1"/>
</dbReference>
<reference evidence="8 9" key="1">
    <citation type="submission" date="2024-08" db="EMBL/GenBank/DDBJ databases">
        <title>Insights into the chromosomal genome structure of Flemingia macrophylla.</title>
        <authorList>
            <person name="Ding Y."/>
            <person name="Zhao Y."/>
            <person name="Bi W."/>
            <person name="Wu M."/>
            <person name="Zhao G."/>
            <person name="Gong Y."/>
            <person name="Li W."/>
            <person name="Zhang P."/>
        </authorList>
    </citation>
    <scope>NUCLEOTIDE SEQUENCE [LARGE SCALE GENOMIC DNA]</scope>
    <source>
        <strain evidence="8">DYQJB</strain>
        <tissue evidence="8">Leaf</tissue>
    </source>
</reference>
<feature type="compositionally biased region" description="Low complexity" evidence="6">
    <location>
        <begin position="301"/>
        <end position="319"/>
    </location>
</feature>
<dbReference type="InterPro" id="IPR001471">
    <property type="entry name" value="AP2/ERF_dom"/>
</dbReference>
<dbReference type="PROSITE" id="PS51032">
    <property type="entry name" value="AP2_ERF"/>
    <property type="match status" value="2"/>
</dbReference>
<evidence type="ECO:0000256" key="1">
    <source>
        <dbReference type="ARBA" id="ARBA00004123"/>
    </source>
</evidence>
<feature type="domain" description="AP2/ERF" evidence="7">
    <location>
        <begin position="98"/>
        <end position="156"/>
    </location>
</feature>
<evidence type="ECO:0000259" key="7">
    <source>
        <dbReference type="PROSITE" id="PS51032"/>
    </source>
</evidence>
<feature type="domain" description="AP2/ERF" evidence="7">
    <location>
        <begin position="208"/>
        <end position="265"/>
    </location>
</feature>
<accession>A0ABD1LBC1</accession>
<feature type="compositionally biased region" description="Polar residues" evidence="6">
    <location>
        <begin position="326"/>
        <end position="355"/>
    </location>
</feature>
<feature type="region of interest" description="Disordered" evidence="6">
    <location>
        <begin position="1"/>
        <end position="30"/>
    </location>
</feature>
<evidence type="ECO:0000256" key="5">
    <source>
        <dbReference type="ARBA" id="ARBA00023242"/>
    </source>
</evidence>
<proteinExistence type="predicted"/>
<dbReference type="SUPFAM" id="SSF54171">
    <property type="entry name" value="DNA-binding domain"/>
    <property type="match status" value="2"/>
</dbReference>
<dbReference type="PANTHER" id="PTHR32467">
    <property type="entry name" value="AP2-LIKE ETHYLENE-RESPONSIVE TRANSCRIPTION FACTOR"/>
    <property type="match status" value="1"/>
</dbReference>
<dbReference type="AlphaFoldDB" id="A0ABD1LBC1"/>
<sequence length="675" mass="73929">MSRDWSHESAGIAPNTLMTPRIGTSSHSQESVNNLTNCSTHVGDLESLLQAILDEKHIDECLVRSKLLSFSLGHSTTSRNGREQHDLLTKTISHRSSVYRGVTKAKEDRFEAFVWDKTNPERRGRAGAFANEIDAARAHDMVSIKIGGLNTLTNFPVRCYWRELEEIQSMTKKDYIEAVRRVQSDSNLLDLNGSRNGKGKGCNDKESVYRGVYRIGESRRWEARLCREGFPTINLGVYYTPEDAARAYDIISIKLKGYDAITNFDVYSYEVADIMECVIAQQADGSVVLQIDGRKNETEANPQHNLQNSSLNQNNPQQLRNEPFSHASQNPNLLSGNPVTQGNSSFSHGSQNPNLIPTKPLTLGNTSFPEGSQNPNLISTKPFTLGEFTGGAGTSGNTIVNHGGEFPTSSATLQQPLQTQYQVNFNNGYSQNLPNNNNNQFLPQSCSSSLLARSTKNHELEKCLRFPDWPTGFGQQLLGGNVELGPLSNITIPSLQPQTQRALVSESTGATNGVASFGSGIRPVKPSSQGFESVNGVGSFGSETHPVGPYTQGLGAVNGVGSSGSEIHPVEPSNEEFGEIQLPLPELNQTREPYNSNANAYTLNQAPLHQLNSGLPNGFIIPSPEPIYNASQIQLTENQMDFDMRNYLNRSYIEDNDFACDFDIFGTGNGGKQGV</sequence>
<evidence type="ECO:0000256" key="6">
    <source>
        <dbReference type="SAM" id="MobiDB-lite"/>
    </source>
</evidence>
<protein>
    <recommendedName>
        <fullName evidence="7">AP2/ERF domain-containing protein</fullName>
    </recommendedName>
</protein>
<gene>
    <name evidence="8" type="ORF">Fmac_029781</name>
</gene>
<evidence type="ECO:0000256" key="4">
    <source>
        <dbReference type="ARBA" id="ARBA00023163"/>
    </source>
</evidence>
<dbReference type="GO" id="GO:0003677">
    <property type="term" value="F:DNA binding"/>
    <property type="evidence" value="ECO:0007669"/>
    <property type="project" value="UniProtKB-KW"/>
</dbReference>
<evidence type="ECO:0000256" key="3">
    <source>
        <dbReference type="ARBA" id="ARBA00023125"/>
    </source>
</evidence>
<keyword evidence="4" id="KW-0804">Transcription</keyword>
<comment type="subcellular location">
    <subcellularLocation>
        <location evidence="1">Nucleus</location>
    </subcellularLocation>
</comment>
<dbReference type="InterPro" id="IPR036955">
    <property type="entry name" value="AP2/ERF_dom_sf"/>
</dbReference>
<keyword evidence="2" id="KW-0805">Transcription regulation</keyword>
<evidence type="ECO:0000313" key="9">
    <source>
        <dbReference type="Proteomes" id="UP001603857"/>
    </source>
</evidence>
<keyword evidence="5" id="KW-0539">Nucleus</keyword>
<feature type="compositionally biased region" description="Polar residues" evidence="6">
    <location>
        <begin position="16"/>
        <end position="30"/>
    </location>
</feature>
<dbReference type="InterPro" id="IPR016177">
    <property type="entry name" value="DNA-bd_dom_sf"/>
</dbReference>
<evidence type="ECO:0000313" key="8">
    <source>
        <dbReference type="EMBL" id="KAL2320812.1"/>
    </source>
</evidence>
<dbReference type="Gene3D" id="3.30.730.10">
    <property type="entry name" value="AP2/ERF domain"/>
    <property type="match status" value="2"/>
</dbReference>